<evidence type="ECO:0000256" key="11">
    <source>
        <dbReference type="PIRNR" id="PIRNR006630"/>
    </source>
</evidence>
<keyword evidence="14" id="KW-1185">Reference proteome</keyword>
<dbReference type="InterPro" id="IPR014445">
    <property type="entry name" value="Gln-dep_NAD_synthase"/>
</dbReference>
<dbReference type="GeneID" id="20244206"/>
<dbReference type="SUPFAM" id="SSF52402">
    <property type="entry name" value="Adenine nucleotide alpha hydrolases-like"/>
    <property type="match status" value="1"/>
</dbReference>
<evidence type="ECO:0000256" key="2">
    <source>
        <dbReference type="ARBA" id="ARBA00007145"/>
    </source>
</evidence>
<dbReference type="UniPathway" id="UPA00253">
    <property type="reaction ID" value="UER00334"/>
</dbReference>
<comment type="similarity">
    <text evidence="2 11">In the C-terminal section; belongs to the NAD synthetase family.</text>
</comment>
<dbReference type="PANTHER" id="PTHR23090:SF9">
    <property type="entry name" value="GLUTAMINE-DEPENDENT NAD(+) SYNTHETASE"/>
    <property type="match status" value="1"/>
</dbReference>
<keyword evidence="6 11" id="KW-0547">Nucleotide-binding</keyword>
<keyword evidence="7 11" id="KW-0067">ATP-binding</keyword>
<comment type="catalytic activity">
    <reaction evidence="10 11">
        <text>deamido-NAD(+) + L-glutamine + ATP + H2O = L-glutamate + AMP + diphosphate + NAD(+) + H(+)</text>
        <dbReference type="Rhea" id="RHEA:24384"/>
        <dbReference type="ChEBI" id="CHEBI:15377"/>
        <dbReference type="ChEBI" id="CHEBI:15378"/>
        <dbReference type="ChEBI" id="CHEBI:29985"/>
        <dbReference type="ChEBI" id="CHEBI:30616"/>
        <dbReference type="ChEBI" id="CHEBI:33019"/>
        <dbReference type="ChEBI" id="CHEBI:57540"/>
        <dbReference type="ChEBI" id="CHEBI:58359"/>
        <dbReference type="ChEBI" id="CHEBI:58437"/>
        <dbReference type="ChEBI" id="CHEBI:456215"/>
        <dbReference type="EC" id="6.3.5.1"/>
    </reaction>
</comment>
<evidence type="ECO:0000256" key="10">
    <source>
        <dbReference type="ARBA" id="ARBA00052340"/>
    </source>
</evidence>
<dbReference type="EC" id="6.3.5.1" evidence="3 11"/>
<dbReference type="PANTHER" id="PTHR23090">
    <property type="entry name" value="NH 3 /GLUTAMINE-DEPENDENT NAD + SYNTHETASE"/>
    <property type="match status" value="1"/>
</dbReference>
<dbReference type="PIRSF" id="PIRSF006630">
    <property type="entry name" value="NADS_GAT"/>
    <property type="match status" value="1"/>
</dbReference>
<evidence type="ECO:0000256" key="6">
    <source>
        <dbReference type="ARBA" id="ARBA00022741"/>
    </source>
</evidence>
<dbReference type="KEGG" id="lgi:LOTGIDRAFT_177462"/>
<dbReference type="HAMAP" id="MF_02090">
    <property type="entry name" value="NadE_glutamine_dep"/>
    <property type="match status" value="1"/>
</dbReference>
<dbReference type="CDD" id="cd00553">
    <property type="entry name" value="NAD_synthase"/>
    <property type="match status" value="1"/>
</dbReference>
<dbReference type="InterPro" id="IPR036526">
    <property type="entry name" value="C-N_Hydrolase_sf"/>
</dbReference>
<keyword evidence="5 11" id="KW-0436">Ligase</keyword>
<evidence type="ECO:0000256" key="7">
    <source>
        <dbReference type="ARBA" id="ARBA00022840"/>
    </source>
</evidence>
<dbReference type="InterPro" id="IPR003694">
    <property type="entry name" value="NAD_synthase"/>
</dbReference>
<dbReference type="CTD" id="20244206"/>
<dbReference type="Pfam" id="PF00795">
    <property type="entry name" value="CN_hydrolase"/>
    <property type="match status" value="1"/>
</dbReference>
<dbReference type="InterPro" id="IPR003010">
    <property type="entry name" value="C-N_Hydrolase"/>
</dbReference>
<dbReference type="GO" id="GO:0009435">
    <property type="term" value="P:NAD+ biosynthetic process"/>
    <property type="evidence" value="ECO:0007669"/>
    <property type="project" value="UniProtKB-UniRule"/>
</dbReference>
<dbReference type="GO" id="GO:0005737">
    <property type="term" value="C:cytoplasm"/>
    <property type="evidence" value="ECO:0007669"/>
    <property type="project" value="InterPro"/>
</dbReference>
<dbReference type="PROSITE" id="PS50263">
    <property type="entry name" value="CN_HYDROLASE"/>
    <property type="match status" value="1"/>
</dbReference>
<organism evidence="13 14">
    <name type="scientific">Lottia gigantea</name>
    <name type="common">Giant owl limpet</name>
    <dbReference type="NCBI Taxonomy" id="225164"/>
    <lineage>
        <taxon>Eukaryota</taxon>
        <taxon>Metazoa</taxon>
        <taxon>Spiralia</taxon>
        <taxon>Lophotrochozoa</taxon>
        <taxon>Mollusca</taxon>
        <taxon>Gastropoda</taxon>
        <taxon>Patellogastropoda</taxon>
        <taxon>Lottioidea</taxon>
        <taxon>Lottiidae</taxon>
        <taxon>Lottia</taxon>
    </lineage>
</organism>
<feature type="domain" description="CN hydrolase" evidence="12">
    <location>
        <begin position="5"/>
        <end position="275"/>
    </location>
</feature>
<reference evidence="13 14" key="1">
    <citation type="journal article" date="2013" name="Nature">
        <title>Insights into bilaterian evolution from three spiralian genomes.</title>
        <authorList>
            <person name="Simakov O."/>
            <person name="Marletaz F."/>
            <person name="Cho S.J."/>
            <person name="Edsinger-Gonzales E."/>
            <person name="Havlak P."/>
            <person name="Hellsten U."/>
            <person name="Kuo D.H."/>
            <person name="Larsson T."/>
            <person name="Lv J."/>
            <person name="Arendt D."/>
            <person name="Savage R."/>
            <person name="Osoegawa K."/>
            <person name="de Jong P."/>
            <person name="Grimwood J."/>
            <person name="Chapman J.A."/>
            <person name="Shapiro H."/>
            <person name="Aerts A."/>
            <person name="Otillar R.P."/>
            <person name="Terry A.Y."/>
            <person name="Boore J.L."/>
            <person name="Grigoriev I.V."/>
            <person name="Lindberg D.R."/>
            <person name="Seaver E.C."/>
            <person name="Weisblat D.A."/>
            <person name="Putnam N.H."/>
            <person name="Rokhsar D.S."/>
        </authorList>
    </citation>
    <scope>NUCLEOTIDE SEQUENCE [LARGE SCALE GENOMIC DNA]</scope>
</reference>
<dbReference type="AlphaFoldDB" id="V4A196"/>
<evidence type="ECO:0000256" key="1">
    <source>
        <dbReference type="ARBA" id="ARBA00005188"/>
    </source>
</evidence>
<dbReference type="Gene3D" id="3.60.110.10">
    <property type="entry name" value="Carbon-nitrogen hydrolase"/>
    <property type="match status" value="1"/>
</dbReference>
<name>V4A196_LOTGI</name>
<dbReference type="Pfam" id="PF02540">
    <property type="entry name" value="NAD_synthase"/>
    <property type="match status" value="1"/>
</dbReference>
<dbReference type="OMA" id="TSQEVCN"/>
<sequence length="706" mass="79868">MGRKATIAACTLNQWAMDFAGNFQRIKHSIIEAKEKGARYRSGPELEIPGYGCEDHFHENDTFLHSWEVFAELLKCDEFNDILCDVGMPVMHRDVAYNCRVIFLNGKILLIRPKMLMCNSGNYREERYFKPWRKHRQLEDYFLPRIIQVITGQQKVWIGDGVISTQDTCIGVEICEELWASKSCHMDMFLDGVEIITNGSGSHHQLKKGYTRGELVKSATFKCGGVYLFNNCIGCDGGRCYYDGNAMISINGDFIAQGPQFSLQEVIVTTATIDLEDVRSYRNYSRTSSELSTTLPSFPRVDVDFVLTESEFELSQSSPAIELYNPIVEEEIAYGPACWMWDYLRRSAQGGFFLPLSGGIDSSSTACLVSSMCHLVCDAVYKGNAQVLSDCRRIVGEGDYFPTDPKELCGRIFTTCYMGSENSSSETKKRSKELAEDIGSFHMNVSIDVACTAIMSIFTAVTSLIPKFKVQGGSIRENLALQNLQARVRMVIAYLFAQLTLWSRGRPGGLLVLGSSNVDECLRGYMTKYDCSSADINPIGGISKTDLKSFILYCTKRFGYCSLKDIYAAPPTAELEPLADGKIAQTDEQDMGMSYDELSVYGKLRKQKFCGPYSMFCKLIHMWQTQFSPAEVASKVKFFFRSYSINRHKMTVVTPSYYAETYSPDDNRFDHRQILYDISWSWQFEAIDEALQKIISKVFQNQKHSK</sequence>
<evidence type="ECO:0000256" key="4">
    <source>
        <dbReference type="ARBA" id="ARBA00017309"/>
    </source>
</evidence>
<dbReference type="STRING" id="225164.V4A196"/>
<dbReference type="CDD" id="cd07570">
    <property type="entry name" value="GAT_Gln-NAD-synth"/>
    <property type="match status" value="1"/>
</dbReference>
<evidence type="ECO:0000256" key="5">
    <source>
        <dbReference type="ARBA" id="ARBA00022598"/>
    </source>
</evidence>
<evidence type="ECO:0000256" key="8">
    <source>
        <dbReference type="ARBA" id="ARBA00023027"/>
    </source>
</evidence>
<dbReference type="SUPFAM" id="SSF56317">
    <property type="entry name" value="Carbon-nitrogen hydrolase"/>
    <property type="match status" value="1"/>
</dbReference>
<protein>
    <recommendedName>
        <fullName evidence="4 11">Glutamine-dependent NAD(+) synthetase</fullName>
        <ecNumber evidence="3 11">6.3.5.1</ecNumber>
    </recommendedName>
    <alternativeName>
        <fullName evidence="9 11">NAD(+) synthase [glutamine-hydrolyzing]</fullName>
    </alternativeName>
</protein>
<dbReference type="Proteomes" id="UP000030746">
    <property type="component" value="Unassembled WGS sequence"/>
</dbReference>
<dbReference type="GO" id="GO:0004359">
    <property type="term" value="F:glutaminase activity"/>
    <property type="evidence" value="ECO:0007669"/>
    <property type="project" value="InterPro"/>
</dbReference>
<dbReference type="GO" id="GO:0003952">
    <property type="term" value="F:NAD+ synthase (glutamine-hydrolyzing) activity"/>
    <property type="evidence" value="ECO:0007669"/>
    <property type="project" value="UniProtKB-UniRule"/>
</dbReference>
<dbReference type="FunFam" id="3.60.110.10:FF:000003">
    <property type="entry name" value="Glutamine-dependent NAD(+) synthetase"/>
    <property type="match status" value="1"/>
</dbReference>
<dbReference type="GO" id="GO:0005524">
    <property type="term" value="F:ATP binding"/>
    <property type="evidence" value="ECO:0007669"/>
    <property type="project" value="UniProtKB-UniRule"/>
</dbReference>
<accession>V4A196</accession>
<dbReference type="EMBL" id="KB202953">
    <property type="protein sequence ID" value="ESO87061.1"/>
    <property type="molecule type" value="Genomic_DNA"/>
</dbReference>
<evidence type="ECO:0000313" key="14">
    <source>
        <dbReference type="Proteomes" id="UP000030746"/>
    </source>
</evidence>
<dbReference type="InterPro" id="IPR022310">
    <property type="entry name" value="NAD/GMP_synthase"/>
</dbReference>
<proteinExistence type="inferred from homology"/>
<dbReference type="OrthoDB" id="2020662at2759"/>
<evidence type="ECO:0000313" key="13">
    <source>
        <dbReference type="EMBL" id="ESO87061.1"/>
    </source>
</evidence>
<keyword evidence="8 11" id="KW-0520">NAD</keyword>
<comment type="pathway">
    <text evidence="1 11">Cofactor biosynthesis; NAD(+) biosynthesis; NAD(+) from deamido-NAD(+) (L-Gln route): step 1/1.</text>
</comment>
<evidence type="ECO:0000256" key="3">
    <source>
        <dbReference type="ARBA" id="ARBA00012743"/>
    </source>
</evidence>
<gene>
    <name evidence="13" type="ORF">LOTGIDRAFT_177462</name>
</gene>
<evidence type="ECO:0000256" key="9">
    <source>
        <dbReference type="ARBA" id="ARBA00030681"/>
    </source>
</evidence>
<evidence type="ECO:0000259" key="12">
    <source>
        <dbReference type="PROSITE" id="PS50263"/>
    </source>
</evidence>
<dbReference type="HOGENOM" id="CLU_011884_2_0_1"/>
<dbReference type="FunFam" id="3.40.50.620:FF:000036">
    <property type="entry name" value="Glutamine-dependent NAD(+) synthetase"/>
    <property type="match status" value="1"/>
</dbReference>
<dbReference type="RefSeq" id="XP_009062015.1">
    <property type="nucleotide sequence ID" value="XM_009063767.1"/>
</dbReference>
<dbReference type="Gene3D" id="3.40.50.620">
    <property type="entry name" value="HUPs"/>
    <property type="match status" value="1"/>
</dbReference>
<dbReference type="InterPro" id="IPR014729">
    <property type="entry name" value="Rossmann-like_a/b/a_fold"/>
</dbReference>
<dbReference type="NCBIfam" id="TIGR00552">
    <property type="entry name" value="nadE"/>
    <property type="match status" value="1"/>
</dbReference>